<feature type="transmembrane region" description="Helical" evidence="6">
    <location>
        <begin position="77"/>
        <end position="95"/>
    </location>
</feature>
<dbReference type="PROSITE" id="PS50850">
    <property type="entry name" value="MFS"/>
    <property type="match status" value="1"/>
</dbReference>
<protein>
    <submittedName>
        <fullName evidence="8">MFS transporter</fullName>
    </submittedName>
</protein>
<sequence length="520" mass="55445">MSSLEALATPGAAVLAPAPTPAPAKPAAPAAFGPRIVIGLLGVLLAVLCAGLNEMVTKMALADIRGGMHIGSDEGSWLVALYSATSVSAMAFAPWCSVTFSLRRFTLCAIGAFALLGLLCPFAPNQETLMVLRTLQGFAGGALPPMLMSVALRFLPPGIKLYGLAGYALTATFGPSLGLPLAGLWTEFFGWQWAFWQIIVPSLLAMACVAWGLPQDPLRLERFKQFDWRGLLLGLPAICSIVIGLSQGDRMGWFNSPLICWLLGGGLALLVLFMINEWSHPLPFFKLQMLSNRNLTHALITLGGVLVVLSAVIIIPSSFLAQIQGYRPVQTGPVMLLVALPQLLALPLTAALCNIRAVDCRWVLAIGLGMLAVSCFGGTMITSQWIRDNFYVLQLFQIFGQPMAVIPLLMLATGGMTPQDGPFASAWFNTVKGLASVVAAGVIEALTTVRRHFHSNMLVDNLGNSPLADASAPGLAKRIHEQAVVLTSADLYLCMAMLAVALIFLIPFVPTRIYPPRAVA</sequence>
<dbReference type="PANTHER" id="PTHR42718">
    <property type="entry name" value="MAJOR FACILITATOR SUPERFAMILY MULTIDRUG TRANSPORTER MFSC"/>
    <property type="match status" value="1"/>
</dbReference>
<organism evidence="8 9">
    <name type="scientific">Pseudomonas tructae</name>
    <dbReference type="NCBI Taxonomy" id="2518644"/>
    <lineage>
        <taxon>Bacteria</taxon>
        <taxon>Pseudomonadati</taxon>
        <taxon>Pseudomonadota</taxon>
        <taxon>Gammaproteobacteria</taxon>
        <taxon>Pseudomonadales</taxon>
        <taxon>Pseudomonadaceae</taxon>
        <taxon>Pseudomonas</taxon>
    </lineage>
</organism>
<dbReference type="GO" id="GO:0022857">
    <property type="term" value="F:transmembrane transporter activity"/>
    <property type="evidence" value="ECO:0007669"/>
    <property type="project" value="InterPro"/>
</dbReference>
<dbReference type="SUPFAM" id="SSF103473">
    <property type="entry name" value="MFS general substrate transporter"/>
    <property type="match status" value="1"/>
</dbReference>
<dbReference type="Pfam" id="PF07690">
    <property type="entry name" value="MFS_1"/>
    <property type="match status" value="1"/>
</dbReference>
<keyword evidence="4 6" id="KW-1133">Transmembrane helix</keyword>
<evidence type="ECO:0000256" key="6">
    <source>
        <dbReference type="SAM" id="Phobius"/>
    </source>
</evidence>
<feature type="transmembrane region" description="Helical" evidence="6">
    <location>
        <begin position="194"/>
        <end position="214"/>
    </location>
</feature>
<dbReference type="InterPro" id="IPR036259">
    <property type="entry name" value="MFS_trans_sf"/>
</dbReference>
<feature type="transmembrane region" description="Helical" evidence="6">
    <location>
        <begin position="135"/>
        <end position="155"/>
    </location>
</feature>
<feature type="transmembrane region" description="Helical" evidence="6">
    <location>
        <begin position="483"/>
        <end position="506"/>
    </location>
</feature>
<dbReference type="GO" id="GO:0016020">
    <property type="term" value="C:membrane"/>
    <property type="evidence" value="ECO:0007669"/>
    <property type="project" value="UniProtKB-SubCell"/>
</dbReference>
<dbReference type="AlphaFoldDB" id="A0A411MNM7"/>
<evidence type="ECO:0000259" key="7">
    <source>
        <dbReference type="PROSITE" id="PS50850"/>
    </source>
</evidence>
<proteinExistence type="predicted"/>
<evidence type="ECO:0000313" key="8">
    <source>
        <dbReference type="EMBL" id="QBF28434.1"/>
    </source>
</evidence>
<keyword evidence="2" id="KW-0813">Transport</keyword>
<reference evidence="8 9" key="1">
    <citation type="submission" date="2019-02" db="EMBL/GenBank/DDBJ databases">
        <title>Complete genome sequence of Pseudomonas sp. SNU WT1 isolated from rainbow trout.</title>
        <authorList>
            <person name="Oh W.T."/>
            <person name="Park S.C."/>
        </authorList>
    </citation>
    <scope>NUCLEOTIDE SEQUENCE [LARGE SCALE GENOMIC DNA]</scope>
    <source>
        <strain evidence="8 9">SNU WT1</strain>
    </source>
</reference>
<evidence type="ECO:0000256" key="1">
    <source>
        <dbReference type="ARBA" id="ARBA00004141"/>
    </source>
</evidence>
<evidence type="ECO:0000256" key="2">
    <source>
        <dbReference type="ARBA" id="ARBA00022448"/>
    </source>
</evidence>
<accession>A0A411MNM7</accession>
<feature type="transmembrane region" description="Helical" evidence="6">
    <location>
        <begin position="295"/>
        <end position="321"/>
    </location>
</feature>
<dbReference type="InterPro" id="IPR020846">
    <property type="entry name" value="MFS_dom"/>
</dbReference>
<feature type="transmembrane region" description="Helical" evidence="6">
    <location>
        <begin position="161"/>
        <end position="182"/>
    </location>
</feature>
<dbReference type="InterPro" id="IPR011701">
    <property type="entry name" value="MFS"/>
</dbReference>
<keyword evidence="3 6" id="KW-0812">Transmembrane</keyword>
<feature type="transmembrane region" description="Helical" evidence="6">
    <location>
        <begin position="390"/>
        <end position="412"/>
    </location>
</feature>
<feature type="transmembrane region" description="Helical" evidence="6">
    <location>
        <begin position="226"/>
        <end position="246"/>
    </location>
</feature>
<feature type="transmembrane region" description="Helical" evidence="6">
    <location>
        <begin position="424"/>
        <end position="447"/>
    </location>
</feature>
<comment type="subcellular location">
    <subcellularLocation>
        <location evidence="1">Membrane</location>
        <topology evidence="1">Multi-pass membrane protein</topology>
    </subcellularLocation>
</comment>
<dbReference type="EMBL" id="CP035952">
    <property type="protein sequence ID" value="QBF28434.1"/>
    <property type="molecule type" value="Genomic_DNA"/>
</dbReference>
<name>A0A411MNM7_9PSED</name>
<feature type="transmembrane region" description="Helical" evidence="6">
    <location>
        <begin position="363"/>
        <end position="383"/>
    </location>
</feature>
<evidence type="ECO:0000256" key="4">
    <source>
        <dbReference type="ARBA" id="ARBA00022989"/>
    </source>
</evidence>
<dbReference type="Gene3D" id="1.20.1250.20">
    <property type="entry name" value="MFS general substrate transporter like domains"/>
    <property type="match status" value="1"/>
</dbReference>
<dbReference type="RefSeq" id="WP_130266232.1">
    <property type="nucleotide sequence ID" value="NZ_CP035952.1"/>
</dbReference>
<feature type="transmembrane region" description="Helical" evidence="6">
    <location>
        <begin position="333"/>
        <end position="357"/>
    </location>
</feature>
<keyword evidence="9" id="KW-1185">Reference proteome</keyword>
<evidence type="ECO:0000256" key="5">
    <source>
        <dbReference type="ARBA" id="ARBA00023136"/>
    </source>
</evidence>
<dbReference type="KEGG" id="ptk:EXN22_23090"/>
<dbReference type="OrthoDB" id="9812221at2"/>
<dbReference type="Proteomes" id="UP000291130">
    <property type="component" value="Chromosome"/>
</dbReference>
<keyword evidence="5 6" id="KW-0472">Membrane</keyword>
<evidence type="ECO:0000313" key="9">
    <source>
        <dbReference type="Proteomes" id="UP000291130"/>
    </source>
</evidence>
<dbReference type="PANTHER" id="PTHR42718:SF9">
    <property type="entry name" value="MAJOR FACILITATOR SUPERFAMILY MULTIDRUG TRANSPORTER MFSC"/>
    <property type="match status" value="1"/>
</dbReference>
<evidence type="ECO:0000256" key="3">
    <source>
        <dbReference type="ARBA" id="ARBA00022692"/>
    </source>
</evidence>
<gene>
    <name evidence="8" type="ORF">EXN22_23090</name>
</gene>
<feature type="transmembrane region" description="Helical" evidence="6">
    <location>
        <begin position="258"/>
        <end position="275"/>
    </location>
</feature>
<feature type="transmembrane region" description="Helical" evidence="6">
    <location>
        <begin position="34"/>
        <end position="56"/>
    </location>
</feature>
<feature type="transmembrane region" description="Helical" evidence="6">
    <location>
        <begin position="101"/>
        <end position="123"/>
    </location>
</feature>
<feature type="domain" description="Major facilitator superfamily (MFS) profile" evidence="7">
    <location>
        <begin position="39"/>
        <end position="513"/>
    </location>
</feature>